<dbReference type="RefSeq" id="WP_188888248.1">
    <property type="nucleotide sequence ID" value="NZ_BMHY01000002.1"/>
</dbReference>
<dbReference type="PANTHER" id="PTHR42999:SF1">
    <property type="entry name" value="PENTAPEPTIDE REPEAT-CONTAINING PROTEIN"/>
    <property type="match status" value="1"/>
</dbReference>
<evidence type="ECO:0000313" key="2">
    <source>
        <dbReference type="Proteomes" id="UP000600247"/>
    </source>
</evidence>
<organism evidence="1 2">
    <name type="scientific">Paenibacillus radicis</name>
    <name type="common">ex Gao et al. 2016</name>
    <dbReference type="NCBI Taxonomy" id="1737354"/>
    <lineage>
        <taxon>Bacteria</taxon>
        <taxon>Bacillati</taxon>
        <taxon>Bacillota</taxon>
        <taxon>Bacilli</taxon>
        <taxon>Bacillales</taxon>
        <taxon>Paenibacillaceae</taxon>
        <taxon>Paenibacillus</taxon>
    </lineage>
</organism>
<keyword evidence="2" id="KW-1185">Reference proteome</keyword>
<comment type="caution">
    <text evidence="1">The sequence shown here is derived from an EMBL/GenBank/DDBJ whole genome shotgun (WGS) entry which is preliminary data.</text>
</comment>
<dbReference type="AlphaFoldDB" id="A0A917LWJ4"/>
<dbReference type="Pfam" id="PF13599">
    <property type="entry name" value="Pentapeptide_4"/>
    <property type="match status" value="1"/>
</dbReference>
<reference evidence="1 2" key="1">
    <citation type="journal article" date="2014" name="Int. J. Syst. Evol. Microbiol.">
        <title>Complete genome sequence of Corynebacterium casei LMG S-19264T (=DSM 44701T), isolated from a smear-ripened cheese.</title>
        <authorList>
            <consortium name="US DOE Joint Genome Institute (JGI-PGF)"/>
            <person name="Walter F."/>
            <person name="Albersmeier A."/>
            <person name="Kalinowski J."/>
            <person name="Ruckert C."/>
        </authorList>
    </citation>
    <scope>NUCLEOTIDE SEQUENCE [LARGE SCALE GENOMIC DNA]</scope>
    <source>
        <strain evidence="1 2">CGMCC 1.15286</strain>
    </source>
</reference>
<proteinExistence type="predicted"/>
<dbReference type="Pfam" id="PF00805">
    <property type="entry name" value="Pentapeptide"/>
    <property type="match status" value="1"/>
</dbReference>
<dbReference type="InterPro" id="IPR001646">
    <property type="entry name" value="5peptide_repeat"/>
</dbReference>
<evidence type="ECO:0008006" key="3">
    <source>
        <dbReference type="Google" id="ProtNLM"/>
    </source>
</evidence>
<name>A0A917LWJ4_9BACL</name>
<dbReference type="EMBL" id="BMHY01000002">
    <property type="protein sequence ID" value="GGG61895.1"/>
    <property type="molecule type" value="Genomic_DNA"/>
</dbReference>
<dbReference type="Proteomes" id="UP000600247">
    <property type="component" value="Unassembled WGS sequence"/>
</dbReference>
<dbReference type="SUPFAM" id="SSF141571">
    <property type="entry name" value="Pentapeptide repeat-like"/>
    <property type="match status" value="1"/>
</dbReference>
<sequence>MSGKKQLVDLPKVPAYLESLELDINDLGQDCEFVDSIVQDCELSGEAPYKACFDRMKFTNVTMRGARMRKSEFTDVIFERCDLSNADFQDAIFHRVVFKDCKLIGMDVSSGMLRNASFIDCNAEYAVFRMINAKRINLQGGTFAYGDFFNSNLTEFYLTETKLDQAQFSQTKLAGIDLSSCEFDNLGATLPELRGCIISPLQAAAFAGQLGMVVKR</sequence>
<dbReference type="PANTHER" id="PTHR42999">
    <property type="entry name" value="ANTIBIOTIC RESISTANCE PROTEIN MCBG"/>
    <property type="match status" value="1"/>
</dbReference>
<gene>
    <name evidence="1" type="ORF">GCM10010918_14370</name>
</gene>
<protein>
    <recommendedName>
        <fullName evidence="3">Pentapeptide repeat-containing protein</fullName>
    </recommendedName>
</protein>
<evidence type="ECO:0000313" key="1">
    <source>
        <dbReference type="EMBL" id="GGG61895.1"/>
    </source>
</evidence>
<dbReference type="Gene3D" id="2.160.20.80">
    <property type="entry name" value="E3 ubiquitin-protein ligase SopA"/>
    <property type="match status" value="1"/>
</dbReference>
<dbReference type="InterPro" id="IPR052949">
    <property type="entry name" value="PA_immunity-related"/>
</dbReference>
<accession>A0A917LWJ4</accession>